<reference evidence="1 2" key="1">
    <citation type="submission" date="2019-06" db="EMBL/GenBank/DDBJ databases">
        <title>Metagenome assembled Genome of Spiribacter salinus SL48-SHIP from the microbial mat of Salt Lake 48 (Novosibirsk region, Russia).</title>
        <authorList>
            <person name="Shipova A."/>
            <person name="Rozanov A.S."/>
            <person name="Bryanskaya A.V."/>
            <person name="Peltek S.E."/>
        </authorList>
    </citation>
    <scope>NUCLEOTIDE SEQUENCE [LARGE SCALE GENOMIC DNA]</scope>
    <source>
        <strain evidence="1">SL48-SHIP-2</strain>
    </source>
</reference>
<dbReference type="Proteomes" id="UP000315400">
    <property type="component" value="Unassembled WGS sequence"/>
</dbReference>
<accession>A0A540VQG1</accession>
<name>A0A540VQG1_9GAMM</name>
<dbReference type="AlphaFoldDB" id="A0A540VQG1"/>
<comment type="caution">
    <text evidence="1">The sequence shown here is derived from an EMBL/GenBank/DDBJ whole genome shotgun (WGS) entry which is preliminary data.</text>
</comment>
<organism evidence="1 2">
    <name type="scientific">Spiribacter salinus</name>
    <dbReference type="NCBI Taxonomy" id="1335746"/>
    <lineage>
        <taxon>Bacteria</taxon>
        <taxon>Pseudomonadati</taxon>
        <taxon>Pseudomonadota</taxon>
        <taxon>Gammaproteobacteria</taxon>
        <taxon>Chromatiales</taxon>
        <taxon>Ectothiorhodospiraceae</taxon>
        <taxon>Spiribacter</taxon>
    </lineage>
</organism>
<proteinExistence type="predicted"/>
<sequence length="159" mass="18049">MGAVTVRSEPWLPAHRRAMRGVADELELIGQEIERDAVRYLRDNSVNVDGDLRKSITSEIRRFMGGALKLITGPTVQYGEYVHEGTRPHWPPQRPIRRWVRRKLGVSGAAQVRQVAFLVARKISREGTEGQPFLEDAFERAQRGLARRIESAYLEGFPG</sequence>
<protein>
    <recommendedName>
        <fullName evidence="3">HK97 gp10 family phage protein</fullName>
    </recommendedName>
</protein>
<evidence type="ECO:0000313" key="1">
    <source>
        <dbReference type="EMBL" id="TQE98906.1"/>
    </source>
</evidence>
<evidence type="ECO:0000313" key="2">
    <source>
        <dbReference type="Proteomes" id="UP000315400"/>
    </source>
</evidence>
<evidence type="ECO:0008006" key="3">
    <source>
        <dbReference type="Google" id="ProtNLM"/>
    </source>
</evidence>
<dbReference type="EMBL" id="VIFK01000117">
    <property type="protein sequence ID" value="TQE98906.1"/>
    <property type="molecule type" value="Genomic_DNA"/>
</dbReference>
<gene>
    <name evidence="1" type="ORF">FKY71_11375</name>
</gene>